<organism evidence="1 2">
    <name type="scientific">Linum trigynum</name>
    <dbReference type="NCBI Taxonomy" id="586398"/>
    <lineage>
        <taxon>Eukaryota</taxon>
        <taxon>Viridiplantae</taxon>
        <taxon>Streptophyta</taxon>
        <taxon>Embryophyta</taxon>
        <taxon>Tracheophyta</taxon>
        <taxon>Spermatophyta</taxon>
        <taxon>Magnoliopsida</taxon>
        <taxon>eudicotyledons</taxon>
        <taxon>Gunneridae</taxon>
        <taxon>Pentapetalae</taxon>
        <taxon>rosids</taxon>
        <taxon>fabids</taxon>
        <taxon>Malpighiales</taxon>
        <taxon>Linaceae</taxon>
        <taxon>Linum</taxon>
    </lineage>
</organism>
<sequence>MDAGPDAYQVVQSVTELNAAVSIKLKASASQKNKAAGVGVQKTIPPSMLPINPLHQPLAKINLEKLESATRNKKKKNLANDDRPISHLKAKVTKCKIVAKKLF</sequence>
<accession>A0AAV2DA29</accession>
<name>A0AAV2DA29_9ROSI</name>
<proteinExistence type="predicted"/>
<gene>
    <name evidence="1" type="ORF">LTRI10_LOCUS12206</name>
</gene>
<dbReference type="EMBL" id="OZ034815">
    <property type="protein sequence ID" value="CAL1369769.1"/>
    <property type="molecule type" value="Genomic_DNA"/>
</dbReference>
<reference evidence="1 2" key="1">
    <citation type="submission" date="2024-04" db="EMBL/GenBank/DDBJ databases">
        <authorList>
            <person name="Fracassetti M."/>
        </authorList>
    </citation>
    <scope>NUCLEOTIDE SEQUENCE [LARGE SCALE GENOMIC DNA]</scope>
</reference>
<dbReference type="Proteomes" id="UP001497516">
    <property type="component" value="Chromosome 2"/>
</dbReference>
<protein>
    <submittedName>
        <fullName evidence="1">Uncharacterized protein</fullName>
    </submittedName>
</protein>
<evidence type="ECO:0000313" key="2">
    <source>
        <dbReference type="Proteomes" id="UP001497516"/>
    </source>
</evidence>
<keyword evidence="2" id="KW-1185">Reference proteome</keyword>
<dbReference type="AlphaFoldDB" id="A0AAV2DA29"/>
<evidence type="ECO:0000313" key="1">
    <source>
        <dbReference type="EMBL" id="CAL1369769.1"/>
    </source>
</evidence>